<keyword evidence="2" id="KW-1185">Reference proteome</keyword>
<dbReference type="AlphaFoldDB" id="A0A9W8MS40"/>
<gene>
    <name evidence="1" type="ORF">NLJ89_g10464</name>
</gene>
<name>A0A9W8MS40_9AGAR</name>
<organism evidence="1 2">
    <name type="scientific">Agrocybe chaxingu</name>
    <dbReference type="NCBI Taxonomy" id="84603"/>
    <lineage>
        <taxon>Eukaryota</taxon>
        <taxon>Fungi</taxon>
        <taxon>Dikarya</taxon>
        <taxon>Basidiomycota</taxon>
        <taxon>Agaricomycotina</taxon>
        <taxon>Agaricomycetes</taxon>
        <taxon>Agaricomycetidae</taxon>
        <taxon>Agaricales</taxon>
        <taxon>Agaricineae</taxon>
        <taxon>Strophariaceae</taxon>
        <taxon>Agrocybe</taxon>
    </lineage>
</organism>
<dbReference type="Proteomes" id="UP001148786">
    <property type="component" value="Unassembled WGS sequence"/>
</dbReference>
<reference evidence="1" key="1">
    <citation type="submission" date="2022-07" db="EMBL/GenBank/DDBJ databases">
        <title>Genome Sequence of Agrocybe chaxingu.</title>
        <authorList>
            <person name="Buettner E."/>
        </authorList>
    </citation>
    <scope>NUCLEOTIDE SEQUENCE</scope>
    <source>
        <strain evidence="1">MP-N11</strain>
    </source>
</reference>
<evidence type="ECO:0000313" key="2">
    <source>
        <dbReference type="Proteomes" id="UP001148786"/>
    </source>
</evidence>
<dbReference type="EMBL" id="JANKHO010001928">
    <property type="protein sequence ID" value="KAJ3496591.1"/>
    <property type="molecule type" value="Genomic_DNA"/>
</dbReference>
<protein>
    <submittedName>
        <fullName evidence="1">Uncharacterized protein</fullName>
    </submittedName>
</protein>
<proteinExistence type="predicted"/>
<evidence type="ECO:0000313" key="1">
    <source>
        <dbReference type="EMBL" id="KAJ3496591.1"/>
    </source>
</evidence>
<comment type="caution">
    <text evidence="1">The sequence shown here is derived from an EMBL/GenBank/DDBJ whole genome shotgun (WGS) entry which is preliminary data.</text>
</comment>
<accession>A0A9W8MS40</accession>
<sequence length="177" mass="19497">MKAEEYETLKESLVAKNGSRQETPGLDHLARVFAALTHIRALSSSSLFKRLLLAVPNLIDRLHEPNGFEGIRSPLLMPSTSLIELDETVEDFRVGNRLERCVKALVSLVPSMIQVIRFLKSRLGVSFTASLLICPSSPVPPYTPANLEAIINGLSGTVLSQDAKDYMPYGSKVAIYR</sequence>